<proteinExistence type="predicted"/>
<feature type="compositionally biased region" description="Polar residues" evidence="5">
    <location>
        <begin position="553"/>
        <end position="564"/>
    </location>
</feature>
<feature type="compositionally biased region" description="Basic and acidic residues" evidence="5">
    <location>
        <begin position="629"/>
        <end position="643"/>
    </location>
</feature>
<sequence>MPATAYTGAELRVRDKAIEERHTKELAALEAKNGRLRHALDQRSEEYFHLQNYGERIAGRLGFRTLGEIQMFIDLADEQIQYKDLASRVEGFKEELTVERRNRQALENDLADVTEERDALKVALAKQSAKSSESGASAESLAKELVDLQSRHDEANDRAARADAEFKIRTAKWKAFKQWMQAEEKQYREKRKGFTTAENIRDRDTYYQKRQQKIEDVGFDSSEDEHAEGVAVNEVGVEDKASSPAAAMLPSSPTVVMTADTTPVTKKHPVPPVVTPRTLVVASSTRTPLQLFPVFQRAQGSTAPSSTMQPDDDSVIDLSETQTEEDSQEFPFANNLRDNANTRPPPFTNTPALFSSTERRRPAPYSPVSARPDPAHLGAGEDGKKRRRSEFGTSTANNEDRDKPSPRKVRRFSSPIRKPLNEIRANEPHPSRLRDTPDTRPGRDRDSRGRHTENSPASTPANTSSSKPMADYSAFKGRGRYGKAAASGNDTINASYAIDPAHNEGVNYQFDAVVRRKEHRRRMDGGDCEECRDYYDALGPMPSRLQPPLWRSPQKSHSANTSGKRTCRHGHGHGRDERQDDDEAIQSHKQAISRHRHNWAQGSTPPDYWNIGFPSTQEAQVINERAAEMHQQKLKQVQREAEGGGKYYKTRH</sequence>
<dbReference type="Proteomes" id="UP001362999">
    <property type="component" value="Unassembled WGS sequence"/>
</dbReference>
<evidence type="ECO:0000256" key="2">
    <source>
        <dbReference type="ARBA" id="ARBA00022763"/>
    </source>
</evidence>
<feature type="domain" description="DNA endonuclease activator Ctp1 C-terminal" evidence="6">
    <location>
        <begin position="509"/>
        <end position="618"/>
    </location>
</feature>
<feature type="coiled-coil region" evidence="4">
    <location>
        <begin position="19"/>
        <end position="46"/>
    </location>
</feature>
<feature type="region of interest" description="Disordered" evidence="5">
    <location>
        <begin position="319"/>
        <end position="474"/>
    </location>
</feature>
<gene>
    <name evidence="7" type="ORF">R3P38DRAFT_2826172</name>
</gene>
<keyword evidence="3" id="KW-0539">Nucleus</keyword>
<dbReference type="AlphaFoldDB" id="A0AAW0EHH1"/>
<keyword evidence="2" id="KW-0227">DNA damage</keyword>
<dbReference type="PANTHER" id="PTHR15107">
    <property type="entry name" value="RETINOBLASTOMA BINDING PROTEIN 8"/>
    <property type="match status" value="1"/>
</dbReference>
<feature type="compositionally biased region" description="Low complexity" evidence="5">
    <location>
        <begin position="454"/>
        <end position="466"/>
    </location>
</feature>
<dbReference type="InterPro" id="IPR033316">
    <property type="entry name" value="RBBP8-like"/>
</dbReference>
<dbReference type="GO" id="GO:0005634">
    <property type="term" value="C:nucleus"/>
    <property type="evidence" value="ECO:0007669"/>
    <property type="project" value="UniProtKB-SubCell"/>
</dbReference>
<comment type="caution">
    <text evidence="7">The sequence shown here is derived from an EMBL/GenBank/DDBJ whole genome shotgun (WGS) entry which is preliminary data.</text>
</comment>
<dbReference type="InterPro" id="IPR013882">
    <property type="entry name" value="Ctp1_C"/>
</dbReference>
<name>A0AAW0EHH1_9AGAR</name>
<feature type="compositionally biased region" description="Basic and acidic residues" evidence="5">
    <location>
        <begin position="419"/>
        <end position="453"/>
    </location>
</feature>
<accession>A0AAW0EHH1</accession>
<keyword evidence="4" id="KW-0175">Coiled coil</keyword>
<dbReference type="EMBL" id="JAWWNJ010000001">
    <property type="protein sequence ID" value="KAK7064736.1"/>
    <property type="molecule type" value="Genomic_DNA"/>
</dbReference>
<dbReference type="GO" id="GO:0003684">
    <property type="term" value="F:damaged DNA binding"/>
    <property type="evidence" value="ECO:0007669"/>
    <property type="project" value="TreeGrafter"/>
</dbReference>
<organism evidence="7 8">
    <name type="scientific">Favolaschia claudopus</name>
    <dbReference type="NCBI Taxonomy" id="2862362"/>
    <lineage>
        <taxon>Eukaryota</taxon>
        <taxon>Fungi</taxon>
        <taxon>Dikarya</taxon>
        <taxon>Basidiomycota</taxon>
        <taxon>Agaricomycotina</taxon>
        <taxon>Agaricomycetes</taxon>
        <taxon>Agaricomycetidae</taxon>
        <taxon>Agaricales</taxon>
        <taxon>Marasmiineae</taxon>
        <taxon>Mycenaceae</taxon>
        <taxon>Favolaschia</taxon>
    </lineage>
</organism>
<feature type="region of interest" description="Disordered" evidence="5">
    <location>
        <begin position="629"/>
        <end position="652"/>
    </location>
</feature>
<feature type="region of interest" description="Disordered" evidence="5">
    <location>
        <begin position="545"/>
        <end position="608"/>
    </location>
</feature>
<evidence type="ECO:0000256" key="3">
    <source>
        <dbReference type="ARBA" id="ARBA00023242"/>
    </source>
</evidence>
<evidence type="ECO:0000259" key="6">
    <source>
        <dbReference type="Pfam" id="PF08573"/>
    </source>
</evidence>
<evidence type="ECO:0000256" key="4">
    <source>
        <dbReference type="SAM" id="Coils"/>
    </source>
</evidence>
<dbReference type="Pfam" id="PF08573">
    <property type="entry name" value="SAE2"/>
    <property type="match status" value="1"/>
</dbReference>
<protein>
    <submittedName>
        <fullName evidence="7">SAE2 domain-containing protein</fullName>
    </submittedName>
</protein>
<evidence type="ECO:0000256" key="1">
    <source>
        <dbReference type="ARBA" id="ARBA00004123"/>
    </source>
</evidence>
<reference evidence="7 8" key="1">
    <citation type="journal article" date="2024" name="J Genomics">
        <title>Draft genome sequencing and assembly of Favolaschia claudopus CIRM-BRFM 2984 isolated from oak limbs.</title>
        <authorList>
            <person name="Navarro D."/>
            <person name="Drula E."/>
            <person name="Chaduli D."/>
            <person name="Cazenave R."/>
            <person name="Ahrendt S."/>
            <person name="Wang J."/>
            <person name="Lipzen A."/>
            <person name="Daum C."/>
            <person name="Barry K."/>
            <person name="Grigoriev I.V."/>
            <person name="Favel A."/>
            <person name="Rosso M.N."/>
            <person name="Martin F."/>
        </authorList>
    </citation>
    <scope>NUCLEOTIDE SEQUENCE [LARGE SCALE GENOMIC DNA]</scope>
    <source>
        <strain evidence="7 8">CIRM-BRFM 2984</strain>
    </source>
</reference>
<evidence type="ECO:0000313" key="8">
    <source>
        <dbReference type="Proteomes" id="UP001362999"/>
    </source>
</evidence>
<feature type="coiled-coil region" evidence="4">
    <location>
        <begin position="75"/>
        <end position="165"/>
    </location>
</feature>
<evidence type="ECO:0000313" key="7">
    <source>
        <dbReference type="EMBL" id="KAK7064736.1"/>
    </source>
</evidence>
<keyword evidence="8" id="KW-1185">Reference proteome</keyword>
<comment type="subcellular location">
    <subcellularLocation>
        <location evidence="1">Nucleus</location>
    </subcellularLocation>
</comment>
<evidence type="ECO:0000256" key="5">
    <source>
        <dbReference type="SAM" id="MobiDB-lite"/>
    </source>
</evidence>
<dbReference type="PANTHER" id="PTHR15107:SF0">
    <property type="entry name" value="DNA ENDONUCLEASE ACTIVATOR CTP1 C-TERMINAL DOMAIN-CONTAINING PROTEIN"/>
    <property type="match status" value="1"/>
</dbReference>
<dbReference type="GO" id="GO:0010792">
    <property type="term" value="P:DNA double-strand break processing involved in repair via single-strand annealing"/>
    <property type="evidence" value="ECO:0007669"/>
    <property type="project" value="TreeGrafter"/>
</dbReference>